<accession>A0A368G4G8</accession>
<dbReference type="Proteomes" id="UP000252519">
    <property type="component" value="Unassembled WGS sequence"/>
</dbReference>
<dbReference type="EMBL" id="JOJR01000344">
    <property type="protein sequence ID" value="RCN39336.1"/>
    <property type="molecule type" value="Genomic_DNA"/>
</dbReference>
<sequence>MSALLQCSRVKFRRIVSLRLGNSKNSPVESTISQGNKKLDEKTTRRSAPFDTSGIMNVVS</sequence>
<evidence type="ECO:0000313" key="2">
    <source>
        <dbReference type="EMBL" id="RCN39336.1"/>
    </source>
</evidence>
<gene>
    <name evidence="2" type="ORF">ANCCAN_14737</name>
</gene>
<comment type="caution">
    <text evidence="2">The sequence shown here is derived from an EMBL/GenBank/DDBJ whole genome shotgun (WGS) entry which is preliminary data.</text>
</comment>
<protein>
    <submittedName>
        <fullName evidence="2">Uncharacterized protein</fullName>
    </submittedName>
</protein>
<name>A0A368G4G8_ANCCA</name>
<dbReference type="AlphaFoldDB" id="A0A368G4G8"/>
<reference evidence="2 3" key="1">
    <citation type="submission" date="2014-10" db="EMBL/GenBank/DDBJ databases">
        <title>Draft genome of the hookworm Ancylostoma caninum.</title>
        <authorList>
            <person name="Mitreva M."/>
        </authorList>
    </citation>
    <scope>NUCLEOTIDE SEQUENCE [LARGE SCALE GENOMIC DNA]</scope>
    <source>
        <strain evidence="2 3">Baltimore</strain>
    </source>
</reference>
<feature type="compositionally biased region" description="Polar residues" evidence="1">
    <location>
        <begin position="23"/>
        <end position="36"/>
    </location>
</feature>
<organism evidence="2 3">
    <name type="scientific">Ancylostoma caninum</name>
    <name type="common">Dog hookworm</name>
    <dbReference type="NCBI Taxonomy" id="29170"/>
    <lineage>
        <taxon>Eukaryota</taxon>
        <taxon>Metazoa</taxon>
        <taxon>Ecdysozoa</taxon>
        <taxon>Nematoda</taxon>
        <taxon>Chromadorea</taxon>
        <taxon>Rhabditida</taxon>
        <taxon>Rhabditina</taxon>
        <taxon>Rhabditomorpha</taxon>
        <taxon>Strongyloidea</taxon>
        <taxon>Ancylostomatidae</taxon>
        <taxon>Ancylostomatinae</taxon>
        <taxon>Ancylostoma</taxon>
    </lineage>
</organism>
<proteinExistence type="predicted"/>
<keyword evidence="3" id="KW-1185">Reference proteome</keyword>
<evidence type="ECO:0000256" key="1">
    <source>
        <dbReference type="SAM" id="MobiDB-lite"/>
    </source>
</evidence>
<feature type="region of interest" description="Disordered" evidence="1">
    <location>
        <begin position="23"/>
        <end position="60"/>
    </location>
</feature>
<evidence type="ECO:0000313" key="3">
    <source>
        <dbReference type="Proteomes" id="UP000252519"/>
    </source>
</evidence>